<dbReference type="InterPro" id="IPR044005">
    <property type="entry name" value="DZR_2"/>
</dbReference>
<dbReference type="InterPro" id="IPR000836">
    <property type="entry name" value="PRTase_dom"/>
</dbReference>
<evidence type="ECO:0000259" key="2">
    <source>
        <dbReference type="Pfam" id="PF00156"/>
    </source>
</evidence>
<dbReference type="RefSeq" id="WP_376947992.1">
    <property type="nucleotide sequence ID" value="NZ_CP171449.1"/>
</dbReference>
<dbReference type="SUPFAM" id="SSF53271">
    <property type="entry name" value="PRTase-like"/>
    <property type="match status" value="1"/>
</dbReference>
<dbReference type="Pfam" id="PF00156">
    <property type="entry name" value="Pribosyltran"/>
    <property type="match status" value="1"/>
</dbReference>
<dbReference type="Proteomes" id="UP001589891">
    <property type="component" value="Unassembled WGS sequence"/>
</dbReference>
<dbReference type="PANTHER" id="PTHR47505:SF1">
    <property type="entry name" value="DNA UTILIZATION PROTEIN YHGH"/>
    <property type="match status" value="1"/>
</dbReference>
<evidence type="ECO:0000313" key="4">
    <source>
        <dbReference type="EMBL" id="MFC0711200.1"/>
    </source>
</evidence>
<evidence type="ECO:0000313" key="5">
    <source>
        <dbReference type="Proteomes" id="UP001589891"/>
    </source>
</evidence>
<keyword evidence="5" id="KW-1185">Reference proteome</keyword>
<organism evidence="4 5">
    <name type="scientific">Azorhizophilus paspali</name>
    <name type="common">Azotobacter paspali</name>
    <dbReference type="NCBI Taxonomy" id="69963"/>
    <lineage>
        <taxon>Bacteria</taxon>
        <taxon>Pseudomonadati</taxon>
        <taxon>Pseudomonadota</taxon>
        <taxon>Gammaproteobacteria</taxon>
        <taxon>Pseudomonadales</taxon>
        <taxon>Pseudomonadaceae</taxon>
        <taxon>Azorhizophilus</taxon>
    </lineage>
</organism>
<feature type="domain" description="Double zinc ribbon" evidence="3">
    <location>
        <begin position="19"/>
        <end position="67"/>
    </location>
</feature>
<protein>
    <submittedName>
        <fullName evidence="4">ComF family protein</fullName>
    </submittedName>
</protein>
<gene>
    <name evidence="4" type="ORF">ACFFGX_17160</name>
</gene>
<reference evidence="4 5" key="1">
    <citation type="submission" date="2024-09" db="EMBL/GenBank/DDBJ databases">
        <authorList>
            <person name="Sun Q."/>
            <person name="Mori K."/>
        </authorList>
    </citation>
    <scope>NUCLEOTIDE SEQUENCE [LARGE SCALE GENOMIC DNA]</scope>
    <source>
        <strain evidence="4 5">NCAIM B.01794</strain>
    </source>
</reference>
<dbReference type="EMBL" id="JBHLSS010000108">
    <property type="protein sequence ID" value="MFC0711200.1"/>
    <property type="molecule type" value="Genomic_DNA"/>
</dbReference>
<feature type="domain" description="Phosphoribosyltransferase" evidence="2">
    <location>
        <begin position="183"/>
        <end position="241"/>
    </location>
</feature>
<dbReference type="PANTHER" id="PTHR47505">
    <property type="entry name" value="DNA UTILIZATION PROTEIN YHGH"/>
    <property type="match status" value="1"/>
</dbReference>
<comment type="caution">
    <text evidence="4">The sequence shown here is derived from an EMBL/GenBank/DDBJ whole genome shotgun (WGS) entry which is preliminary data.</text>
</comment>
<dbReference type="InterPro" id="IPR029057">
    <property type="entry name" value="PRTase-like"/>
</dbReference>
<evidence type="ECO:0000256" key="1">
    <source>
        <dbReference type="ARBA" id="ARBA00008007"/>
    </source>
</evidence>
<dbReference type="CDD" id="cd06223">
    <property type="entry name" value="PRTases_typeI"/>
    <property type="match status" value="1"/>
</dbReference>
<dbReference type="Gene3D" id="3.40.50.2020">
    <property type="match status" value="1"/>
</dbReference>
<comment type="similarity">
    <text evidence="1">Belongs to the ComF/GntX family.</text>
</comment>
<dbReference type="InterPro" id="IPR051910">
    <property type="entry name" value="ComF/GntX_DNA_util-trans"/>
</dbReference>
<evidence type="ECO:0000259" key="3">
    <source>
        <dbReference type="Pfam" id="PF18912"/>
    </source>
</evidence>
<name>A0ABV6SNU1_AZOPA</name>
<sequence length="245" mass="27173">MHCQPHTLRQVYNWIKNNQSCLLCDEPAEIGLPLCASCEAELPWLGARCAICALPLPAADLICGACQKRPPAFDRVEAPWRYAFPVDTLIARFKHQARWPLGRLLGELLTRHLQHVYAEGLPRPDSLLPVPLAQGRLRRRGFNQAHMLARWLGQPLKLPVEEHLLLRLHDTPAQQELDAIARRRNLRGAFALTAPASVAGRHLALVDDVLTTGATAEALARLLRAAGAARIDVYCLARTPKADGR</sequence>
<accession>A0ABV6SNU1</accession>
<dbReference type="Pfam" id="PF18912">
    <property type="entry name" value="DZR_2"/>
    <property type="match status" value="1"/>
</dbReference>
<proteinExistence type="inferred from homology"/>